<dbReference type="Pfam" id="PF11967">
    <property type="entry name" value="RecO_N"/>
    <property type="match status" value="1"/>
</dbReference>
<dbReference type="InterPro" id="IPR037278">
    <property type="entry name" value="ARFGAP/RecO"/>
</dbReference>
<comment type="caution">
    <text evidence="6">The sequence shown here is derived from an EMBL/GenBank/DDBJ whole genome shotgun (WGS) entry which is preliminary data.</text>
</comment>
<evidence type="ECO:0000313" key="7">
    <source>
        <dbReference type="Proteomes" id="UP000178347"/>
    </source>
</evidence>
<evidence type="ECO:0000256" key="3">
    <source>
        <dbReference type="ARBA" id="ARBA00023204"/>
    </source>
</evidence>
<dbReference type="InterPro" id="IPR003717">
    <property type="entry name" value="RecO"/>
</dbReference>
<dbReference type="GO" id="GO:0043590">
    <property type="term" value="C:bacterial nucleoid"/>
    <property type="evidence" value="ECO:0007669"/>
    <property type="project" value="TreeGrafter"/>
</dbReference>
<name>A0A1F6MRE8_9BACT</name>
<dbReference type="NCBIfam" id="TIGR00613">
    <property type="entry name" value="reco"/>
    <property type="match status" value="1"/>
</dbReference>
<evidence type="ECO:0000256" key="4">
    <source>
        <dbReference type="HAMAP-Rule" id="MF_00201"/>
    </source>
</evidence>
<comment type="similarity">
    <text evidence="4">Belongs to the RecO family.</text>
</comment>
<evidence type="ECO:0000313" key="6">
    <source>
        <dbReference type="EMBL" id="OGH74212.1"/>
    </source>
</evidence>
<keyword evidence="3 4" id="KW-0234">DNA repair</keyword>
<evidence type="ECO:0000256" key="2">
    <source>
        <dbReference type="ARBA" id="ARBA00023172"/>
    </source>
</evidence>
<reference evidence="6 7" key="1">
    <citation type="journal article" date="2016" name="Nat. Commun.">
        <title>Thousands of microbial genomes shed light on interconnected biogeochemical processes in an aquifer system.</title>
        <authorList>
            <person name="Anantharaman K."/>
            <person name="Brown C.T."/>
            <person name="Hug L.A."/>
            <person name="Sharon I."/>
            <person name="Castelle C.J."/>
            <person name="Probst A.J."/>
            <person name="Thomas B.C."/>
            <person name="Singh A."/>
            <person name="Wilkins M.J."/>
            <person name="Karaoz U."/>
            <person name="Brodie E.L."/>
            <person name="Williams K.H."/>
            <person name="Hubbard S.S."/>
            <person name="Banfield J.F."/>
        </authorList>
    </citation>
    <scope>NUCLEOTIDE SEQUENCE [LARGE SCALE GENOMIC DNA]</scope>
</reference>
<dbReference type="GO" id="GO:0006302">
    <property type="term" value="P:double-strand break repair"/>
    <property type="evidence" value="ECO:0007669"/>
    <property type="project" value="TreeGrafter"/>
</dbReference>
<dbReference type="Pfam" id="PF02565">
    <property type="entry name" value="RecO_C"/>
    <property type="match status" value="1"/>
</dbReference>
<dbReference type="Proteomes" id="UP000178347">
    <property type="component" value="Unassembled WGS sequence"/>
</dbReference>
<dbReference type="EMBL" id="MFQN01000023">
    <property type="protein sequence ID" value="OGH74212.1"/>
    <property type="molecule type" value="Genomic_DNA"/>
</dbReference>
<evidence type="ECO:0000256" key="1">
    <source>
        <dbReference type="ARBA" id="ARBA00022763"/>
    </source>
</evidence>
<gene>
    <name evidence="4" type="primary">recO</name>
    <name evidence="6" type="ORF">A3G00_02305</name>
</gene>
<dbReference type="InterPro" id="IPR012340">
    <property type="entry name" value="NA-bd_OB-fold"/>
</dbReference>
<proteinExistence type="inferred from homology"/>
<dbReference type="Gene3D" id="2.40.50.140">
    <property type="entry name" value="Nucleic acid-binding proteins"/>
    <property type="match status" value="1"/>
</dbReference>
<dbReference type="AlphaFoldDB" id="A0A1F6MRE8"/>
<accession>A0A1F6MRE8</accession>
<dbReference type="SUPFAM" id="SSF57863">
    <property type="entry name" value="ArfGap/RecO-like zinc finger"/>
    <property type="match status" value="1"/>
</dbReference>
<dbReference type="GO" id="GO:0006310">
    <property type="term" value="P:DNA recombination"/>
    <property type="evidence" value="ECO:0007669"/>
    <property type="project" value="UniProtKB-UniRule"/>
</dbReference>
<feature type="domain" description="DNA replication/recombination mediator RecO N-terminal" evidence="5">
    <location>
        <begin position="4"/>
        <end position="74"/>
    </location>
</feature>
<dbReference type="PANTHER" id="PTHR33991">
    <property type="entry name" value="DNA REPAIR PROTEIN RECO"/>
    <property type="match status" value="1"/>
</dbReference>
<organism evidence="6 7">
    <name type="scientific">Candidatus Magasanikbacteria bacterium RIFCSPLOWO2_12_FULL_43_12</name>
    <dbReference type="NCBI Taxonomy" id="1798692"/>
    <lineage>
        <taxon>Bacteria</taxon>
        <taxon>Candidatus Magasanikiibacteriota</taxon>
    </lineage>
</organism>
<dbReference type="HAMAP" id="MF_00201">
    <property type="entry name" value="RecO"/>
    <property type="match status" value="1"/>
</dbReference>
<dbReference type="STRING" id="1798692.A3G00_02305"/>
<evidence type="ECO:0000259" key="5">
    <source>
        <dbReference type="Pfam" id="PF11967"/>
    </source>
</evidence>
<protein>
    <recommendedName>
        <fullName evidence="4">DNA repair protein RecO</fullName>
    </recommendedName>
    <alternativeName>
        <fullName evidence="4">Recombination protein O</fullName>
    </alternativeName>
</protein>
<dbReference type="InterPro" id="IPR022572">
    <property type="entry name" value="DNA_rep/recomb_RecO_N"/>
</dbReference>
<keyword evidence="2 4" id="KW-0233">DNA recombination</keyword>
<comment type="function">
    <text evidence="4">Involved in DNA repair and RecF pathway recombination.</text>
</comment>
<sequence>MLTIVLSRRDFREADQIISCYTKAKGKVELLARGVKKITSKNSAHLEPFSLVDIEIAPGKGIGHLTKVQPINYFSSIRNDLQKSLSAGYVVSLLDKILHVGEKDERIFELLFGWLEHLNFQFSIFNFQLLDGFIVKLLNCLGYDITQTGGLSLELKKDLELLKNSDWQVISECANQITGNDKLHQFIYNFLVERLERRVVDWVK</sequence>
<dbReference type="SUPFAM" id="SSF50249">
    <property type="entry name" value="Nucleic acid-binding proteins"/>
    <property type="match status" value="1"/>
</dbReference>
<dbReference type="PANTHER" id="PTHR33991:SF1">
    <property type="entry name" value="DNA REPAIR PROTEIN RECO"/>
    <property type="match status" value="1"/>
</dbReference>
<keyword evidence="1 4" id="KW-0227">DNA damage</keyword>